<proteinExistence type="inferred from homology"/>
<name>A0AAD4N5J0_9BILA</name>
<dbReference type="Proteomes" id="UP001201812">
    <property type="component" value="Unassembled WGS sequence"/>
</dbReference>
<dbReference type="EMBL" id="JAKKPZ010000009">
    <property type="protein sequence ID" value="KAI1717378.1"/>
    <property type="molecule type" value="Genomic_DNA"/>
</dbReference>
<reference evidence="7" key="1">
    <citation type="submission" date="2022-01" db="EMBL/GenBank/DDBJ databases">
        <title>Genome Sequence Resource for Two Populations of Ditylenchus destructor, the Migratory Endoparasitic Phytonematode.</title>
        <authorList>
            <person name="Zhang H."/>
            <person name="Lin R."/>
            <person name="Xie B."/>
        </authorList>
    </citation>
    <scope>NUCLEOTIDE SEQUENCE</scope>
    <source>
        <strain evidence="7">BazhouSP</strain>
    </source>
</reference>
<dbReference type="SUPFAM" id="SSF82051">
    <property type="entry name" value="Obg GTP-binding protein N-terminal domain"/>
    <property type="match status" value="1"/>
</dbReference>
<keyword evidence="4" id="KW-0342">GTP-binding</keyword>
<feature type="domain" description="OBG-type G" evidence="5">
    <location>
        <begin position="211"/>
        <end position="253"/>
    </location>
</feature>
<dbReference type="InterPro" id="IPR006073">
    <property type="entry name" value="GTP-bd"/>
</dbReference>
<dbReference type="InterPro" id="IPR006169">
    <property type="entry name" value="GTP1_OBG_dom"/>
</dbReference>
<dbReference type="Pfam" id="PF01018">
    <property type="entry name" value="GTP1_OBG"/>
    <property type="match status" value="1"/>
</dbReference>
<dbReference type="GO" id="GO:0003924">
    <property type="term" value="F:GTPase activity"/>
    <property type="evidence" value="ECO:0007669"/>
    <property type="project" value="InterPro"/>
</dbReference>
<dbReference type="PROSITE" id="PS51883">
    <property type="entry name" value="OBG"/>
    <property type="match status" value="1"/>
</dbReference>
<evidence type="ECO:0000259" key="5">
    <source>
        <dbReference type="PROSITE" id="PS51710"/>
    </source>
</evidence>
<comment type="caution">
    <text evidence="7">The sequence shown here is derived from an EMBL/GenBank/DDBJ whole genome shotgun (WGS) entry which is preliminary data.</text>
</comment>
<dbReference type="InterPro" id="IPR027417">
    <property type="entry name" value="P-loop_NTPase"/>
</dbReference>
<dbReference type="FunFam" id="2.70.210.12:FF:000001">
    <property type="entry name" value="GTPase Obg"/>
    <property type="match status" value="1"/>
</dbReference>
<dbReference type="InterPro" id="IPR014100">
    <property type="entry name" value="GTP-bd_Obg/CgtA"/>
</dbReference>
<organism evidence="7 8">
    <name type="scientific">Ditylenchus destructor</name>
    <dbReference type="NCBI Taxonomy" id="166010"/>
    <lineage>
        <taxon>Eukaryota</taxon>
        <taxon>Metazoa</taxon>
        <taxon>Ecdysozoa</taxon>
        <taxon>Nematoda</taxon>
        <taxon>Chromadorea</taxon>
        <taxon>Rhabditida</taxon>
        <taxon>Tylenchina</taxon>
        <taxon>Tylenchomorpha</taxon>
        <taxon>Sphaerularioidea</taxon>
        <taxon>Anguinidae</taxon>
        <taxon>Anguininae</taxon>
        <taxon>Ditylenchus</taxon>
    </lineage>
</organism>
<sequence length="332" mass="36214">MRLRLPPALLYSKAFYCASTCFDANVPFSAARKLTKQPVVSSKPRSKGEARSFVDFSRILCRGGNGGMGCISFLREKNIPFGSADGGNGGNGGHVILKADAKIKDFSHLYEIVVAENGKNGGEKCCHGTSAPHLHVSVPLHTIVRKSAPNSEGSVIHELSREGDLFIAARGGAGGHGNTFYLTNAVRKPVKAELGGKGEEVMYDLEMRVMATAGLVGFPNAGKSTFLRAISRAKPKVAYYPFTTLKPHVGVIHAGLPLKAVAIVVNKIDLMENTDEEMERIRAMFPDDRVFFVSARDKTGLKPLLIFLREKYDEFVKIREEIARTQEESSML</sequence>
<protein>
    <submittedName>
        <fullName evidence="7">GTP1/OBG domain-containing protein</fullName>
    </submittedName>
</protein>
<evidence type="ECO:0000256" key="2">
    <source>
        <dbReference type="ARBA" id="ARBA00022517"/>
    </source>
</evidence>
<dbReference type="Gene3D" id="2.70.210.12">
    <property type="entry name" value="GTP1/OBG domain"/>
    <property type="match status" value="1"/>
</dbReference>
<dbReference type="GO" id="GO:0042254">
    <property type="term" value="P:ribosome biogenesis"/>
    <property type="evidence" value="ECO:0007669"/>
    <property type="project" value="UniProtKB-UniRule"/>
</dbReference>
<evidence type="ECO:0000259" key="6">
    <source>
        <dbReference type="PROSITE" id="PS51883"/>
    </source>
</evidence>
<evidence type="ECO:0000313" key="7">
    <source>
        <dbReference type="EMBL" id="KAI1717378.1"/>
    </source>
</evidence>
<comment type="similarity">
    <text evidence="1">Belongs to the TRAFAC class OBG-HflX-like GTPase superfamily. OBG GTPase family.</text>
</comment>
<dbReference type="InterPro" id="IPR045086">
    <property type="entry name" value="OBG_GTPase"/>
</dbReference>
<evidence type="ECO:0000256" key="4">
    <source>
        <dbReference type="ARBA" id="ARBA00023134"/>
    </source>
</evidence>
<dbReference type="InterPro" id="IPR031167">
    <property type="entry name" value="G_OBG"/>
</dbReference>
<dbReference type="Gene3D" id="3.40.50.300">
    <property type="entry name" value="P-loop containing nucleotide triphosphate hydrolases"/>
    <property type="match status" value="2"/>
</dbReference>
<evidence type="ECO:0000313" key="8">
    <source>
        <dbReference type="Proteomes" id="UP001201812"/>
    </source>
</evidence>
<dbReference type="PIRSF" id="PIRSF002401">
    <property type="entry name" value="GTP_bd_Obg/CgtA"/>
    <property type="match status" value="1"/>
</dbReference>
<dbReference type="GO" id="GO:0005525">
    <property type="term" value="F:GTP binding"/>
    <property type="evidence" value="ECO:0007669"/>
    <property type="project" value="UniProtKB-KW"/>
</dbReference>
<evidence type="ECO:0000256" key="1">
    <source>
        <dbReference type="ARBA" id="ARBA00007699"/>
    </source>
</evidence>
<dbReference type="InterPro" id="IPR036726">
    <property type="entry name" value="GTP1_OBG_dom_sf"/>
</dbReference>
<feature type="domain" description="Obg" evidence="6">
    <location>
        <begin position="51"/>
        <end position="210"/>
    </location>
</feature>
<dbReference type="PROSITE" id="PS51710">
    <property type="entry name" value="G_OBG"/>
    <property type="match status" value="1"/>
</dbReference>
<evidence type="ECO:0000256" key="3">
    <source>
        <dbReference type="ARBA" id="ARBA00022741"/>
    </source>
</evidence>
<gene>
    <name evidence="7" type="ORF">DdX_07123</name>
</gene>
<keyword evidence="2" id="KW-0690">Ribosome biogenesis</keyword>
<dbReference type="GO" id="GO:0000287">
    <property type="term" value="F:magnesium ion binding"/>
    <property type="evidence" value="ECO:0007669"/>
    <property type="project" value="InterPro"/>
</dbReference>
<dbReference type="PRINTS" id="PR00326">
    <property type="entry name" value="GTP1OBG"/>
</dbReference>
<dbReference type="PANTHER" id="PTHR11702:SF31">
    <property type="entry name" value="MITOCHONDRIAL RIBOSOME-ASSOCIATED GTPASE 2"/>
    <property type="match status" value="1"/>
</dbReference>
<dbReference type="Pfam" id="PF01926">
    <property type="entry name" value="MMR_HSR1"/>
    <property type="match status" value="1"/>
</dbReference>
<keyword evidence="8" id="KW-1185">Reference proteome</keyword>
<dbReference type="GO" id="GO:0005739">
    <property type="term" value="C:mitochondrion"/>
    <property type="evidence" value="ECO:0007669"/>
    <property type="project" value="TreeGrafter"/>
</dbReference>
<dbReference type="SUPFAM" id="SSF52540">
    <property type="entry name" value="P-loop containing nucleoside triphosphate hydrolases"/>
    <property type="match status" value="1"/>
</dbReference>
<dbReference type="PANTHER" id="PTHR11702">
    <property type="entry name" value="DEVELOPMENTALLY REGULATED GTP-BINDING PROTEIN-RELATED"/>
    <property type="match status" value="1"/>
</dbReference>
<accession>A0AAD4N5J0</accession>
<keyword evidence="3" id="KW-0547">Nucleotide-binding</keyword>
<dbReference type="AlphaFoldDB" id="A0AAD4N5J0"/>